<organism evidence="3 4">
    <name type="scientific">Paenibacillus odorifer</name>
    <dbReference type="NCBI Taxonomy" id="189426"/>
    <lineage>
        <taxon>Bacteria</taxon>
        <taxon>Bacillati</taxon>
        <taxon>Bacillota</taxon>
        <taxon>Bacilli</taxon>
        <taxon>Bacillales</taxon>
        <taxon>Paenibacillaceae</taxon>
        <taxon>Paenibacillus</taxon>
    </lineage>
</organism>
<dbReference type="EMBL" id="MPVP01000047">
    <property type="protein sequence ID" value="OMD34823.1"/>
    <property type="molecule type" value="Genomic_DNA"/>
</dbReference>
<dbReference type="InterPro" id="IPR054738">
    <property type="entry name" value="Siphovirus-type_tail_C"/>
</dbReference>
<dbReference type="RefSeq" id="WP_076190003.1">
    <property type="nucleotide sequence ID" value="NZ_MPTI01000001.1"/>
</dbReference>
<proteinExistence type="predicted"/>
<protein>
    <recommendedName>
        <fullName evidence="5">Phage tail protein</fullName>
    </recommendedName>
</protein>
<name>A0ABX3GQJ3_9BACL</name>
<feature type="domain" description="Siphovirus-type tail component RIFT-related" evidence="1">
    <location>
        <begin position="22"/>
        <end position="112"/>
    </location>
</feature>
<keyword evidence="4" id="KW-1185">Reference proteome</keyword>
<evidence type="ECO:0000313" key="4">
    <source>
        <dbReference type="Proteomes" id="UP000187158"/>
    </source>
</evidence>
<sequence length="267" mass="29390">MIAATADGVSFASIGLGLKSHNIPVLPPTKDNTIELADRDGALDFGSTYGPRPFNLECIIMADDPTLDYQRRVALVAALFNIQKGDIVFTFEDHPGKRFIGRYAGTMDITKLIFDGEVSIPIKMNNPYPESIQDTTVREYGQGLVYGQGYSYSDYAMWISTSGQNVVVRNEGTVKAFPIIRISGAFSNFSLSDGLSTLILYGTSSASDVWEINCDPDECTVFLNGQNAYSRSNSVFFKLKPGDTLFTVSGSSLSLNLAFIFRYKYLY</sequence>
<evidence type="ECO:0000313" key="3">
    <source>
        <dbReference type="EMBL" id="OMD34823.1"/>
    </source>
</evidence>
<dbReference type="Gene3D" id="2.40.30.200">
    <property type="match status" value="1"/>
</dbReference>
<evidence type="ECO:0000259" key="1">
    <source>
        <dbReference type="Pfam" id="PF05709"/>
    </source>
</evidence>
<comment type="caution">
    <text evidence="3">The sequence shown here is derived from an EMBL/GenBank/DDBJ whole genome shotgun (WGS) entry which is preliminary data.</text>
</comment>
<reference evidence="3 4" key="1">
    <citation type="submission" date="2016-11" db="EMBL/GenBank/DDBJ databases">
        <title>Paenibacillus species isolates.</title>
        <authorList>
            <person name="Beno S.M."/>
        </authorList>
    </citation>
    <scope>NUCLEOTIDE SEQUENCE [LARGE SCALE GENOMIC DNA]</scope>
    <source>
        <strain evidence="3 4">FSL H7-0433</strain>
    </source>
</reference>
<dbReference type="Gene3D" id="2.60.120.860">
    <property type="match status" value="1"/>
</dbReference>
<evidence type="ECO:0008006" key="5">
    <source>
        <dbReference type="Google" id="ProtNLM"/>
    </source>
</evidence>
<accession>A0ABX3GQJ3</accession>
<dbReference type="Pfam" id="PF05709">
    <property type="entry name" value="Sipho_tail"/>
    <property type="match status" value="1"/>
</dbReference>
<dbReference type="Pfam" id="PF22768">
    <property type="entry name" value="SPP1_Dit"/>
    <property type="match status" value="1"/>
</dbReference>
<feature type="domain" description="Siphovirus-type tail component C-terminal" evidence="2">
    <location>
        <begin position="171"/>
        <end position="259"/>
    </location>
</feature>
<dbReference type="InterPro" id="IPR008841">
    <property type="entry name" value="Siphovirus-type_tail_N"/>
</dbReference>
<gene>
    <name evidence="3" type="ORF">BSO21_10410</name>
</gene>
<dbReference type="Proteomes" id="UP000187158">
    <property type="component" value="Unassembled WGS sequence"/>
</dbReference>
<evidence type="ECO:0000259" key="2">
    <source>
        <dbReference type="Pfam" id="PF22768"/>
    </source>
</evidence>